<dbReference type="Proteomes" id="UP000799441">
    <property type="component" value="Unassembled WGS sequence"/>
</dbReference>
<dbReference type="AlphaFoldDB" id="A0A9P4QAX0"/>
<gene>
    <name evidence="1" type="ORF">K431DRAFT_284763</name>
</gene>
<dbReference type="EMBL" id="MU003789">
    <property type="protein sequence ID" value="KAF2721611.1"/>
    <property type="molecule type" value="Genomic_DNA"/>
</dbReference>
<evidence type="ECO:0000313" key="1">
    <source>
        <dbReference type="EMBL" id="KAF2721611.1"/>
    </source>
</evidence>
<protein>
    <submittedName>
        <fullName evidence="1">Uncharacterized protein</fullName>
    </submittedName>
</protein>
<accession>A0A9P4QAX0</accession>
<name>A0A9P4QAX0_9PEZI</name>
<reference evidence="1" key="1">
    <citation type="journal article" date="2020" name="Stud. Mycol.">
        <title>101 Dothideomycetes genomes: a test case for predicting lifestyles and emergence of pathogens.</title>
        <authorList>
            <person name="Haridas S."/>
            <person name="Albert R."/>
            <person name="Binder M."/>
            <person name="Bloem J."/>
            <person name="Labutti K."/>
            <person name="Salamov A."/>
            <person name="Andreopoulos B."/>
            <person name="Baker S."/>
            <person name="Barry K."/>
            <person name="Bills G."/>
            <person name="Bluhm B."/>
            <person name="Cannon C."/>
            <person name="Castanera R."/>
            <person name="Culley D."/>
            <person name="Daum C."/>
            <person name="Ezra D."/>
            <person name="Gonzalez J."/>
            <person name="Henrissat B."/>
            <person name="Kuo A."/>
            <person name="Liang C."/>
            <person name="Lipzen A."/>
            <person name="Lutzoni F."/>
            <person name="Magnuson J."/>
            <person name="Mondo S."/>
            <person name="Nolan M."/>
            <person name="Ohm R."/>
            <person name="Pangilinan J."/>
            <person name="Park H.-J."/>
            <person name="Ramirez L."/>
            <person name="Alfaro M."/>
            <person name="Sun H."/>
            <person name="Tritt A."/>
            <person name="Yoshinaga Y."/>
            <person name="Zwiers L.-H."/>
            <person name="Turgeon B."/>
            <person name="Goodwin S."/>
            <person name="Spatafora J."/>
            <person name="Crous P."/>
            <person name="Grigoriev I."/>
        </authorList>
    </citation>
    <scope>NUCLEOTIDE SEQUENCE</scope>
    <source>
        <strain evidence="1">CBS 116435</strain>
    </source>
</reference>
<keyword evidence="2" id="KW-1185">Reference proteome</keyword>
<proteinExistence type="predicted"/>
<sequence length="76" mass="8586">MPTHTHTRNTYLPAPTYSCLCAYAYAYAYAHAHAHAHTAHHGLHRHQIYRHLGLALPTSYAFPNLTLRVLPKSLVP</sequence>
<evidence type="ECO:0000313" key="2">
    <source>
        <dbReference type="Proteomes" id="UP000799441"/>
    </source>
</evidence>
<comment type="caution">
    <text evidence="1">The sequence shown here is derived from an EMBL/GenBank/DDBJ whole genome shotgun (WGS) entry which is preliminary data.</text>
</comment>
<organism evidence="1 2">
    <name type="scientific">Polychaeton citri CBS 116435</name>
    <dbReference type="NCBI Taxonomy" id="1314669"/>
    <lineage>
        <taxon>Eukaryota</taxon>
        <taxon>Fungi</taxon>
        <taxon>Dikarya</taxon>
        <taxon>Ascomycota</taxon>
        <taxon>Pezizomycotina</taxon>
        <taxon>Dothideomycetes</taxon>
        <taxon>Dothideomycetidae</taxon>
        <taxon>Capnodiales</taxon>
        <taxon>Capnodiaceae</taxon>
        <taxon>Polychaeton</taxon>
    </lineage>
</organism>